<protein>
    <submittedName>
        <fullName evidence="1">Uncharacterized protein</fullName>
    </submittedName>
</protein>
<sequence>MPRCPEMAVEVHFASFRLSQGHFGAKERRKTGTNLLKWNSAPSAMAFEAVAPGEDSSNATTGWHPRGYDPTSTSKTAGLVGGFVKALSPRSEIVTDDASWEISVSNGFEALDRLSKIGPGFLIANPLESAKGRFSPNSLAAALFKRQAPPHRIDIFNRRLTQSSIYFVLVFIFFSTIDQDGAWKGSTAASEFSELHTQATTATYRFFVFIGQVVRLTR</sequence>
<comment type="caution">
    <text evidence="1">The sequence shown here is derived from an EMBL/GenBank/DDBJ whole genome shotgun (WGS) entry which is preliminary data.</text>
</comment>
<gene>
    <name evidence="1" type="ORF">C8F04DRAFT_1234169</name>
</gene>
<name>A0AAD6X2S8_9AGAR</name>
<dbReference type="AlphaFoldDB" id="A0AAD6X2S8"/>
<dbReference type="Proteomes" id="UP001218188">
    <property type="component" value="Unassembled WGS sequence"/>
</dbReference>
<accession>A0AAD6X2S8</accession>
<organism evidence="1 2">
    <name type="scientific">Mycena alexandri</name>
    <dbReference type="NCBI Taxonomy" id="1745969"/>
    <lineage>
        <taxon>Eukaryota</taxon>
        <taxon>Fungi</taxon>
        <taxon>Dikarya</taxon>
        <taxon>Basidiomycota</taxon>
        <taxon>Agaricomycotina</taxon>
        <taxon>Agaricomycetes</taxon>
        <taxon>Agaricomycetidae</taxon>
        <taxon>Agaricales</taxon>
        <taxon>Marasmiineae</taxon>
        <taxon>Mycenaceae</taxon>
        <taxon>Mycena</taxon>
    </lineage>
</organism>
<reference evidence="1" key="1">
    <citation type="submission" date="2023-03" db="EMBL/GenBank/DDBJ databases">
        <title>Massive genome expansion in bonnet fungi (Mycena s.s.) driven by repeated elements and novel gene families across ecological guilds.</title>
        <authorList>
            <consortium name="Lawrence Berkeley National Laboratory"/>
            <person name="Harder C.B."/>
            <person name="Miyauchi S."/>
            <person name="Viragh M."/>
            <person name="Kuo A."/>
            <person name="Thoen E."/>
            <person name="Andreopoulos B."/>
            <person name="Lu D."/>
            <person name="Skrede I."/>
            <person name="Drula E."/>
            <person name="Henrissat B."/>
            <person name="Morin E."/>
            <person name="Kohler A."/>
            <person name="Barry K."/>
            <person name="LaButti K."/>
            <person name="Morin E."/>
            <person name="Salamov A."/>
            <person name="Lipzen A."/>
            <person name="Mereny Z."/>
            <person name="Hegedus B."/>
            <person name="Baldrian P."/>
            <person name="Stursova M."/>
            <person name="Weitz H."/>
            <person name="Taylor A."/>
            <person name="Grigoriev I.V."/>
            <person name="Nagy L.G."/>
            <person name="Martin F."/>
            <person name="Kauserud H."/>
        </authorList>
    </citation>
    <scope>NUCLEOTIDE SEQUENCE</scope>
    <source>
        <strain evidence="1">CBHHK200</strain>
    </source>
</reference>
<evidence type="ECO:0000313" key="1">
    <source>
        <dbReference type="EMBL" id="KAJ7034537.1"/>
    </source>
</evidence>
<keyword evidence="2" id="KW-1185">Reference proteome</keyword>
<dbReference type="EMBL" id="JARJCM010000056">
    <property type="protein sequence ID" value="KAJ7034537.1"/>
    <property type="molecule type" value="Genomic_DNA"/>
</dbReference>
<evidence type="ECO:0000313" key="2">
    <source>
        <dbReference type="Proteomes" id="UP001218188"/>
    </source>
</evidence>
<proteinExistence type="predicted"/>